<dbReference type="PANTHER" id="PTHR43300:SF11">
    <property type="entry name" value="ACETYLTRANSFERASE RV3034C-RELATED"/>
    <property type="match status" value="1"/>
</dbReference>
<evidence type="ECO:0000313" key="4">
    <source>
        <dbReference type="Proteomes" id="UP000036932"/>
    </source>
</evidence>
<sequence>MKQNRFEHWSEIKYLKDIVTNPMITVGEYSYYSGYYDDHDFEDGCVRYMWGDEKSRQLFNPIEDYGWHIDKLIIGNYVCIASGVIILMGGNHNHHSDWITVYPFVDQIETSYAPKGDTIIESDAWIGMNAMIMPGVTIGEGAIVAAGSVVAKDVAPYTIVGGNPAKVIKKRFTDAEIEKLMEMRWFDWEREKIEQASHILSSSSINRLYEFYQKEILPHV</sequence>
<dbReference type="CDD" id="cd03349">
    <property type="entry name" value="LbH_XAT"/>
    <property type="match status" value="1"/>
</dbReference>
<dbReference type="PROSITE" id="PS00101">
    <property type="entry name" value="HEXAPEP_TRANSFERASES"/>
    <property type="match status" value="1"/>
</dbReference>
<reference evidence="4" key="1">
    <citation type="submission" date="2015-08" db="EMBL/GenBank/DDBJ databases">
        <title>Genome sequencing project for genomic taxonomy and phylogenomics of Bacillus-like bacteria.</title>
        <authorList>
            <person name="Liu B."/>
            <person name="Wang J."/>
            <person name="Zhu Y."/>
            <person name="Liu G."/>
            <person name="Chen Q."/>
            <person name="Chen Z."/>
            <person name="Lan J."/>
            <person name="Che J."/>
            <person name="Ge C."/>
            <person name="Shi H."/>
            <person name="Pan Z."/>
            <person name="Liu X."/>
        </authorList>
    </citation>
    <scope>NUCLEOTIDE SEQUENCE [LARGE SCALE GENOMIC DNA]</scope>
    <source>
        <strain evidence="4">FJAT-22460</strain>
    </source>
</reference>
<name>A0A0M1P0I0_9BACL</name>
<dbReference type="PANTHER" id="PTHR43300">
    <property type="entry name" value="ACETYLTRANSFERASE"/>
    <property type="match status" value="1"/>
</dbReference>
<evidence type="ECO:0000256" key="2">
    <source>
        <dbReference type="ARBA" id="ARBA00022737"/>
    </source>
</evidence>
<proteinExistence type="predicted"/>
<dbReference type="InterPro" id="IPR018357">
    <property type="entry name" value="Hexapep_transf_CS"/>
</dbReference>
<dbReference type="InterPro" id="IPR050179">
    <property type="entry name" value="Trans_hexapeptide_repeat"/>
</dbReference>
<dbReference type="Proteomes" id="UP000036932">
    <property type="component" value="Unassembled WGS sequence"/>
</dbReference>
<dbReference type="AlphaFoldDB" id="A0A0M1P0I0"/>
<dbReference type="EMBL" id="LIUT01000001">
    <property type="protein sequence ID" value="KOR87966.1"/>
    <property type="molecule type" value="Genomic_DNA"/>
</dbReference>
<organism evidence="3 4">
    <name type="scientific">Paenibacillus solani</name>
    <dbReference type="NCBI Taxonomy" id="1705565"/>
    <lineage>
        <taxon>Bacteria</taxon>
        <taxon>Bacillati</taxon>
        <taxon>Bacillota</taxon>
        <taxon>Bacilli</taxon>
        <taxon>Bacillales</taxon>
        <taxon>Paenibacillaceae</taxon>
        <taxon>Paenibacillus</taxon>
    </lineage>
</organism>
<evidence type="ECO:0000256" key="1">
    <source>
        <dbReference type="ARBA" id="ARBA00022679"/>
    </source>
</evidence>
<dbReference type="Gene3D" id="2.160.10.10">
    <property type="entry name" value="Hexapeptide repeat proteins"/>
    <property type="match status" value="1"/>
</dbReference>
<evidence type="ECO:0000313" key="3">
    <source>
        <dbReference type="EMBL" id="KOR87966.1"/>
    </source>
</evidence>
<keyword evidence="1 3" id="KW-0808">Transferase</keyword>
<gene>
    <name evidence="3" type="ORF">AM231_01635</name>
</gene>
<dbReference type="GO" id="GO:0016740">
    <property type="term" value="F:transferase activity"/>
    <property type="evidence" value="ECO:0007669"/>
    <property type="project" value="UniProtKB-KW"/>
</dbReference>
<dbReference type="InterPro" id="IPR001451">
    <property type="entry name" value="Hexapep"/>
</dbReference>
<dbReference type="OrthoDB" id="9801697at2"/>
<protein>
    <submittedName>
        <fullName evidence="3">Chloramphenicol acetyltransferase</fullName>
    </submittedName>
</protein>
<dbReference type="PATRIC" id="fig|1705565.3.peg.2180"/>
<accession>A0A0M1P0I0</accession>
<keyword evidence="4" id="KW-1185">Reference proteome</keyword>
<dbReference type="RefSeq" id="WP_054401022.1">
    <property type="nucleotide sequence ID" value="NZ_LIUT01000001.1"/>
</dbReference>
<dbReference type="SUPFAM" id="SSF51161">
    <property type="entry name" value="Trimeric LpxA-like enzymes"/>
    <property type="match status" value="1"/>
</dbReference>
<dbReference type="InterPro" id="IPR011004">
    <property type="entry name" value="Trimer_LpxA-like_sf"/>
</dbReference>
<comment type="caution">
    <text evidence="3">The sequence shown here is derived from an EMBL/GenBank/DDBJ whole genome shotgun (WGS) entry which is preliminary data.</text>
</comment>
<dbReference type="Pfam" id="PF00132">
    <property type="entry name" value="Hexapep"/>
    <property type="match status" value="1"/>
</dbReference>
<keyword evidence="2" id="KW-0677">Repeat</keyword>